<organism evidence="1 2">
    <name type="scientific">Rhizodiscina lignyota</name>
    <dbReference type="NCBI Taxonomy" id="1504668"/>
    <lineage>
        <taxon>Eukaryota</taxon>
        <taxon>Fungi</taxon>
        <taxon>Dikarya</taxon>
        <taxon>Ascomycota</taxon>
        <taxon>Pezizomycotina</taxon>
        <taxon>Dothideomycetes</taxon>
        <taxon>Pleosporomycetidae</taxon>
        <taxon>Aulographales</taxon>
        <taxon>Rhizodiscinaceae</taxon>
        <taxon>Rhizodiscina</taxon>
    </lineage>
</organism>
<name>A0A9P4IJ74_9PEZI</name>
<gene>
    <name evidence="1" type="ORF">NA57DRAFT_73904</name>
</gene>
<dbReference type="EMBL" id="ML978124">
    <property type="protein sequence ID" value="KAF2100294.1"/>
    <property type="molecule type" value="Genomic_DNA"/>
</dbReference>
<evidence type="ECO:0000313" key="1">
    <source>
        <dbReference type="EMBL" id="KAF2100294.1"/>
    </source>
</evidence>
<accession>A0A9P4IJ74</accession>
<dbReference type="Proteomes" id="UP000799772">
    <property type="component" value="Unassembled WGS sequence"/>
</dbReference>
<reference evidence="1" key="1">
    <citation type="journal article" date="2020" name="Stud. Mycol.">
        <title>101 Dothideomycetes genomes: a test case for predicting lifestyles and emergence of pathogens.</title>
        <authorList>
            <person name="Haridas S."/>
            <person name="Albert R."/>
            <person name="Binder M."/>
            <person name="Bloem J."/>
            <person name="Labutti K."/>
            <person name="Salamov A."/>
            <person name="Andreopoulos B."/>
            <person name="Baker S."/>
            <person name="Barry K."/>
            <person name="Bills G."/>
            <person name="Bluhm B."/>
            <person name="Cannon C."/>
            <person name="Castanera R."/>
            <person name="Culley D."/>
            <person name="Daum C."/>
            <person name="Ezra D."/>
            <person name="Gonzalez J."/>
            <person name="Henrissat B."/>
            <person name="Kuo A."/>
            <person name="Liang C."/>
            <person name="Lipzen A."/>
            <person name="Lutzoni F."/>
            <person name="Magnuson J."/>
            <person name="Mondo S."/>
            <person name="Nolan M."/>
            <person name="Ohm R."/>
            <person name="Pangilinan J."/>
            <person name="Park H.-J."/>
            <person name="Ramirez L."/>
            <person name="Alfaro M."/>
            <person name="Sun H."/>
            <person name="Tritt A."/>
            <person name="Yoshinaga Y."/>
            <person name="Zwiers L.-H."/>
            <person name="Turgeon B."/>
            <person name="Goodwin S."/>
            <person name="Spatafora J."/>
            <person name="Crous P."/>
            <person name="Grigoriev I."/>
        </authorList>
    </citation>
    <scope>NUCLEOTIDE SEQUENCE</scope>
    <source>
        <strain evidence="1">CBS 133067</strain>
    </source>
</reference>
<proteinExistence type="predicted"/>
<comment type="caution">
    <text evidence="1">The sequence shown here is derived from an EMBL/GenBank/DDBJ whole genome shotgun (WGS) entry which is preliminary data.</text>
</comment>
<evidence type="ECO:0000313" key="2">
    <source>
        <dbReference type="Proteomes" id="UP000799772"/>
    </source>
</evidence>
<protein>
    <submittedName>
        <fullName evidence="1">Uncharacterized protein</fullName>
    </submittedName>
</protein>
<sequence>MTIITTTMMKAKSIKPVLKISLYNLPLPPCYFIVALRPHLAPLAPLLAPPLAPPSSLPIFWKTVDDVAALLMPPSTQAIAKFEAFGDQVRAGPFSHGPDPGKSVKGLVTPTIHPGRGWFLIAVDSDDAEKLDNPVPLCTTSTASSMTASYLHKMLSTPAILSHHTLLTTTFRDHGRSLMSDWVPQKRNENKSADCGGVVKGSRWRSWRRSERGNSSKQAVSDGTQFSLGYYRWWRFRQ</sequence>
<keyword evidence="2" id="KW-1185">Reference proteome</keyword>
<dbReference type="AlphaFoldDB" id="A0A9P4IJ74"/>